<sequence>MGLLATRLGPQLPDQAQDHRRIISIKGPSTDDIAVIEVVRTGLQELGNTFPDAECRRAGPSKDARCPPSTCFVKYNRERKGYEAQDLRGVPAPVSMVSPGLKNASVADKRMANKVHLGHNTGTALRRRAAPTLGAAIHDPGASDTARPGAEGFPANNMNDIDESVGLQVLHSYNDRYVALVRGPPGCGRTSTVVTLVAVWATALRTSQAVGGCADVPGAAITVDLARAALSEMEKGPTVKVIAPRRLQKGILEDGWPLAPRALQIAMRGDKCSDAPGPDPRSHLDPDYIPEGLLRRLVLANGVPGCSVKDAFQSTRAHADDGFAGRAPAQVKSGHPGPNVSTMAPCAWRFFMTLVKSSRLTWFPASFSWRALPCSRKHWAALWCVCATNGSPPAPCQFMSMRILDFDLGSSHSYSVLACLASSVGSFGASVAPALLPAPWRRLATGGAEATERGALALQENFARFVYSAADFGRLWSLVLGAIWRSLESRPAIGADLRGAQGEALLRATAEMPNCRSKSLKFVERPDVAQICKQHTLVTSAFQQILHHDGNLDLCIRCE</sequence>
<evidence type="ECO:0000313" key="2">
    <source>
        <dbReference type="Proteomes" id="UP001189429"/>
    </source>
</evidence>
<proteinExistence type="predicted"/>
<name>A0ABN9XTK9_9DINO</name>
<organism evidence="1 2">
    <name type="scientific">Prorocentrum cordatum</name>
    <dbReference type="NCBI Taxonomy" id="2364126"/>
    <lineage>
        <taxon>Eukaryota</taxon>
        <taxon>Sar</taxon>
        <taxon>Alveolata</taxon>
        <taxon>Dinophyceae</taxon>
        <taxon>Prorocentrales</taxon>
        <taxon>Prorocentraceae</taxon>
        <taxon>Prorocentrum</taxon>
    </lineage>
</organism>
<accession>A0ABN9XTK9</accession>
<reference evidence="1" key="1">
    <citation type="submission" date="2023-10" db="EMBL/GenBank/DDBJ databases">
        <authorList>
            <person name="Chen Y."/>
            <person name="Shah S."/>
            <person name="Dougan E. K."/>
            <person name="Thang M."/>
            <person name="Chan C."/>
        </authorList>
    </citation>
    <scope>NUCLEOTIDE SEQUENCE [LARGE SCALE GENOMIC DNA]</scope>
</reference>
<comment type="caution">
    <text evidence="1">The sequence shown here is derived from an EMBL/GenBank/DDBJ whole genome shotgun (WGS) entry which is preliminary data.</text>
</comment>
<dbReference type="Proteomes" id="UP001189429">
    <property type="component" value="Unassembled WGS sequence"/>
</dbReference>
<dbReference type="EMBL" id="CAUYUJ010021215">
    <property type="protein sequence ID" value="CAK0903381.1"/>
    <property type="molecule type" value="Genomic_DNA"/>
</dbReference>
<evidence type="ECO:0000313" key="1">
    <source>
        <dbReference type="EMBL" id="CAK0903381.1"/>
    </source>
</evidence>
<gene>
    <name evidence="1" type="ORF">PCOR1329_LOCUS79716</name>
</gene>
<protein>
    <recommendedName>
        <fullName evidence="3">DNA2/NAM7 helicase helicase domain-containing protein</fullName>
    </recommendedName>
</protein>
<keyword evidence="2" id="KW-1185">Reference proteome</keyword>
<evidence type="ECO:0008006" key="3">
    <source>
        <dbReference type="Google" id="ProtNLM"/>
    </source>
</evidence>